<feature type="compositionally biased region" description="Basic residues" evidence="1">
    <location>
        <begin position="24"/>
        <end position="42"/>
    </location>
</feature>
<evidence type="ECO:0000313" key="3">
    <source>
        <dbReference type="Proteomes" id="UP000585614"/>
    </source>
</evidence>
<organism evidence="2 3">
    <name type="scientific">Rhinolophus ferrumequinum</name>
    <name type="common">Greater horseshoe bat</name>
    <dbReference type="NCBI Taxonomy" id="59479"/>
    <lineage>
        <taxon>Eukaryota</taxon>
        <taxon>Metazoa</taxon>
        <taxon>Chordata</taxon>
        <taxon>Craniata</taxon>
        <taxon>Vertebrata</taxon>
        <taxon>Euteleostomi</taxon>
        <taxon>Mammalia</taxon>
        <taxon>Eutheria</taxon>
        <taxon>Laurasiatheria</taxon>
        <taxon>Chiroptera</taxon>
        <taxon>Yinpterochiroptera</taxon>
        <taxon>Rhinolophoidea</taxon>
        <taxon>Rhinolophidae</taxon>
        <taxon>Rhinolophinae</taxon>
        <taxon>Rhinolophus</taxon>
    </lineage>
</organism>
<comment type="caution">
    <text evidence="2">The sequence shown here is derived from an EMBL/GenBank/DDBJ whole genome shotgun (WGS) entry which is preliminary data.</text>
</comment>
<gene>
    <name evidence="2" type="ORF">mRhiFer1_010132</name>
</gene>
<reference evidence="2 3" key="1">
    <citation type="journal article" date="2020" name="Nature">
        <title>Six reference-quality genomes reveal evolution of bat adaptations.</title>
        <authorList>
            <person name="Jebb D."/>
            <person name="Huang Z."/>
            <person name="Pippel M."/>
            <person name="Hughes G.M."/>
            <person name="Lavrichenko K."/>
            <person name="Devanna P."/>
            <person name="Winkler S."/>
            <person name="Jermiin L.S."/>
            <person name="Skirmuntt E.C."/>
            <person name="Katzourakis A."/>
            <person name="Burkitt-Gray L."/>
            <person name="Ray D.A."/>
            <person name="Sullivan K.A.M."/>
            <person name="Roscito J.G."/>
            <person name="Kirilenko B.M."/>
            <person name="Davalos L.M."/>
            <person name="Corthals A.P."/>
            <person name="Power M.L."/>
            <person name="Jones G."/>
            <person name="Ransome R.D."/>
            <person name="Dechmann D.K.N."/>
            <person name="Locatelli A.G."/>
            <person name="Puechmaille S.J."/>
            <person name="Fedrigo O."/>
            <person name="Jarvis E.D."/>
            <person name="Hiller M."/>
            <person name="Vernes S.C."/>
            <person name="Myers E.W."/>
            <person name="Teeling E.C."/>
        </authorList>
    </citation>
    <scope>NUCLEOTIDE SEQUENCE [LARGE SCALE GENOMIC DNA]</scope>
    <source>
        <strain evidence="2">MRhiFer1</strain>
        <tissue evidence="2">Lung</tissue>
    </source>
</reference>
<evidence type="ECO:0000256" key="1">
    <source>
        <dbReference type="SAM" id="MobiDB-lite"/>
    </source>
</evidence>
<sequence length="139" mass="16088">MTSMHNSIHSKNTTIWPAPLTTKSTRRSTNRRIHSPSRHPSKIRGLWHATNHNTTKPHYRFYSVPIPNALPMRNNYNQLHLPTPNRPKITHCIFLCQPYSTSNCSRPNPDALKLHRSNSPNNRPRPHILNTILPSKLKL</sequence>
<dbReference type="AlphaFoldDB" id="A0A7J7XQH3"/>
<feature type="region of interest" description="Disordered" evidence="1">
    <location>
        <begin position="1"/>
        <end position="43"/>
    </location>
</feature>
<evidence type="ECO:0000313" key="2">
    <source>
        <dbReference type="EMBL" id="KAF6351616.1"/>
    </source>
</evidence>
<name>A0A7J7XQH3_RHIFE</name>
<protein>
    <submittedName>
        <fullName evidence="2">Uncharacterized protein</fullName>
    </submittedName>
</protein>
<feature type="compositionally biased region" description="Polar residues" evidence="1">
    <location>
        <begin position="1"/>
        <end position="15"/>
    </location>
</feature>
<feature type="region of interest" description="Disordered" evidence="1">
    <location>
        <begin position="110"/>
        <end position="130"/>
    </location>
</feature>
<proteinExistence type="predicted"/>
<dbReference type="EMBL" id="JACAGC010000008">
    <property type="protein sequence ID" value="KAF6351616.1"/>
    <property type="molecule type" value="Genomic_DNA"/>
</dbReference>
<dbReference type="Proteomes" id="UP000585614">
    <property type="component" value="Unassembled WGS sequence"/>
</dbReference>
<accession>A0A7J7XQH3</accession>